<reference evidence="1" key="1">
    <citation type="submission" date="2022-04" db="EMBL/GenBank/DDBJ databases">
        <title>Carnegiea gigantea Genome sequencing and assembly v2.</title>
        <authorList>
            <person name="Copetti D."/>
            <person name="Sanderson M.J."/>
            <person name="Burquez A."/>
            <person name="Wojciechowski M.F."/>
        </authorList>
    </citation>
    <scope>NUCLEOTIDE SEQUENCE</scope>
    <source>
        <strain evidence="1">SGP5-SGP5p</strain>
        <tissue evidence="1">Aerial part</tissue>
    </source>
</reference>
<keyword evidence="2" id="KW-1185">Reference proteome</keyword>
<sequence length="412" mass="46987">MTRNKFLFLIKRLDYVQSTAAVEIGVGGFISVGTSTIPKDRATWLHPASTTLKLSNNRTQGITDEDVYTTLALPMGLIEVQVALTCEPKNKYIKLLEQYRRRWNLGRTGTPKVGMMFLVDVNQIAKYNWCAHLLKCLNDTVVEWKQNHTRYFRGPLLFLMTKEMQKSMVSHSKHWTTDAVEQRNKDGKKFLGKYGRGKTSNRIDYPTIIREENHVDIEPSASTHDPLPAPQLPCLECGSESNVINTALYHLVSAKMYRTDYTSSTFDLGIPLSPEQRILTVITCPIKRTCTIISSPTYIGEQVCLGDSQGQYTSMHDIILLCNILNCCIPKHNRRRLTADNRLKTMYSESQIFNAVYCICICINGEELYELNTHDEAHIVWIDKEAIALMVATDLHLENNILDVWCIIMNKD</sequence>
<protein>
    <submittedName>
        <fullName evidence="1">Uncharacterized protein</fullName>
    </submittedName>
</protein>
<dbReference type="AlphaFoldDB" id="A0A9Q1JHD3"/>
<dbReference type="OrthoDB" id="693469at2759"/>
<evidence type="ECO:0000313" key="2">
    <source>
        <dbReference type="Proteomes" id="UP001153076"/>
    </source>
</evidence>
<proteinExistence type="predicted"/>
<organism evidence="1 2">
    <name type="scientific">Carnegiea gigantea</name>
    <dbReference type="NCBI Taxonomy" id="171969"/>
    <lineage>
        <taxon>Eukaryota</taxon>
        <taxon>Viridiplantae</taxon>
        <taxon>Streptophyta</taxon>
        <taxon>Embryophyta</taxon>
        <taxon>Tracheophyta</taxon>
        <taxon>Spermatophyta</taxon>
        <taxon>Magnoliopsida</taxon>
        <taxon>eudicotyledons</taxon>
        <taxon>Gunneridae</taxon>
        <taxon>Pentapetalae</taxon>
        <taxon>Caryophyllales</taxon>
        <taxon>Cactineae</taxon>
        <taxon>Cactaceae</taxon>
        <taxon>Cactoideae</taxon>
        <taxon>Echinocereeae</taxon>
        <taxon>Carnegiea</taxon>
    </lineage>
</organism>
<comment type="caution">
    <text evidence="1">The sequence shown here is derived from an EMBL/GenBank/DDBJ whole genome shotgun (WGS) entry which is preliminary data.</text>
</comment>
<dbReference type="PANTHER" id="PTHR34835:SF90">
    <property type="entry name" value="AMINOTRANSFERASE-LIKE PLANT MOBILE DOMAIN-CONTAINING PROTEIN"/>
    <property type="match status" value="1"/>
</dbReference>
<evidence type="ECO:0000313" key="1">
    <source>
        <dbReference type="EMBL" id="KAJ8422749.1"/>
    </source>
</evidence>
<dbReference type="EMBL" id="JAKOGI010002159">
    <property type="protein sequence ID" value="KAJ8422749.1"/>
    <property type="molecule type" value="Genomic_DNA"/>
</dbReference>
<gene>
    <name evidence="1" type="ORF">Cgig2_015659</name>
</gene>
<dbReference type="PANTHER" id="PTHR34835">
    <property type="entry name" value="OS07G0283600 PROTEIN-RELATED"/>
    <property type="match status" value="1"/>
</dbReference>
<accession>A0A9Q1JHD3</accession>
<dbReference type="Proteomes" id="UP001153076">
    <property type="component" value="Unassembled WGS sequence"/>
</dbReference>
<name>A0A9Q1JHD3_9CARY</name>